<evidence type="ECO:0000313" key="1">
    <source>
        <dbReference type="EMBL" id="GBR72746.1"/>
    </source>
</evidence>
<dbReference type="Proteomes" id="UP000269352">
    <property type="component" value="Unassembled WGS sequence"/>
</dbReference>
<name>A0A388T993_TERA1</name>
<gene>
    <name evidence="1" type="ORF">NO1_0241</name>
</gene>
<reference evidence="1 2" key="1">
    <citation type="journal article" date="2019" name="ISME J.">
        <title>Genome analyses of uncultured TG2/ZB3 bacteria in 'Margulisbacteria' specifically attached to ectosymbiotic spirochetes of protists in the termite gut.</title>
        <authorList>
            <person name="Utami Y.D."/>
            <person name="Kuwahara H."/>
            <person name="Igai K."/>
            <person name="Murakami T."/>
            <person name="Sugaya K."/>
            <person name="Morikawa T."/>
            <person name="Nagura Y."/>
            <person name="Yuki M."/>
            <person name="Deevong P."/>
            <person name="Inoue T."/>
            <person name="Kihara K."/>
            <person name="Lo N."/>
            <person name="Yamada A."/>
            <person name="Ohkuma M."/>
            <person name="Hongoh Y."/>
        </authorList>
    </citation>
    <scope>NUCLEOTIDE SEQUENCE [LARGE SCALE GENOMIC DNA]</scope>
    <source>
        <strain evidence="1">NkOx7-01</strain>
    </source>
</reference>
<evidence type="ECO:0000313" key="2">
    <source>
        <dbReference type="Proteomes" id="UP000269352"/>
    </source>
</evidence>
<keyword evidence="2" id="KW-1185">Reference proteome</keyword>
<dbReference type="EMBL" id="BGZN01000002">
    <property type="protein sequence ID" value="GBR72746.1"/>
    <property type="molecule type" value="Genomic_DNA"/>
</dbReference>
<dbReference type="AlphaFoldDB" id="A0A388T993"/>
<sequence length="414" mass="43932">MKLQKAILLTGALASIGLAGVLDTNDVNARNNPALGGNPAVIAANKKVSVAGGTLLTNAVKQSEVNKDPFSLNNYGNDIAKGKDLAPSDFGAATKFLSYTGSISNSDWYSVRYNNIGNIFWSVDIKAGDNAAAYGLSNGQKYAFSFVEAVESISGAYGKDLGNGLSVGAELAANTYKRNHTNQAAKKAGESAGAAFDSRLKSDTYLTLALGAVYDVLPGQKISVSHKFASARNDNFTNLDGEGKVIQEGNFNENVPAETALGYIYQVNDALQAAVSYKATDGTNYGREIDYDKGNGVGYANHNPSSEWENTKTLPNSTWGLAAAYKLNPAVELQGYGTHTKGYRAAWNDVNLTPGDGWNEGFDFTQIGGNVQWTPDFFSGGTLLFGAFNSRIFNATNGYLLDATTTLVSYSHAL</sequence>
<comment type="caution">
    <text evidence="1">The sequence shown here is derived from an EMBL/GenBank/DDBJ whole genome shotgun (WGS) entry which is preliminary data.</text>
</comment>
<organism evidence="1 2">
    <name type="scientific">Termititenax aidoneus</name>
    <dbReference type="NCBI Taxonomy" id="2218524"/>
    <lineage>
        <taxon>Bacteria</taxon>
        <taxon>Bacillati</taxon>
        <taxon>Candidatus Margulisiibacteriota</taxon>
        <taxon>Candidatus Termititenacia</taxon>
        <taxon>Candidatus Termititenacales</taxon>
        <taxon>Candidatus Termititenacaceae</taxon>
        <taxon>Candidatus Termititenax</taxon>
    </lineage>
</organism>
<evidence type="ECO:0008006" key="3">
    <source>
        <dbReference type="Google" id="ProtNLM"/>
    </source>
</evidence>
<accession>A0A388T993</accession>
<protein>
    <recommendedName>
        <fullName evidence="3">Outer membrane protein</fullName>
    </recommendedName>
</protein>
<proteinExistence type="predicted"/>